<comment type="subcellular location">
    <subcellularLocation>
        <location evidence="2">Cytoplasm</location>
    </subcellularLocation>
    <subcellularLocation>
        <location evidence="1">Nucleus</location>
    </subcellularLocation>
</comment>
<keyword evidence="8" id="KW-0539">Nucleus</keyword>
<dbReference type="GO" id="GO:0005737">
    <property type="term" value="C:cytoplasm"/>
    <property type="evidence" value="ECO:0007669"/>
    <property type="project" value="UniProtKB-SubCell"/>
</dbReference>
<dbReference type="EC" id="2.1.1.60" evidence="3"/>
<dbReference type="InterPro" id="IPR019410">
    <property type="entry name" value="Methyltransf_16"/>
</dbReference>
<proteinExistence type="predicted"/>
<dbReference type="PANTHER" id="PTHR13539:SF3">
    <property type="entry name" value="CALMODULIN-LYSINE N-METHYLTRANSFERASE"/>
    <property type="match status" value="1"/>
</dbReference>
<evidence type="ECO:0000256" key="6">
    <source>
        <dbReference type="ARBA" id="ARBA00022603"/>
    </source>
</evidence>
<dbReference type="EMBL" id="JALLPJ020001184">
    <property type="protein sequence ID" value="KAL3774611.1"/>
    <property type="molecule type" value="Genomic_DNA"/>
</dbReference>
<dbReference type="Pfam" id="PF10294">
    <property type="entry name" value="Methyltransf_16"/>
    <property type="match status" value="1"/>
</dbReference>
<dbReference type="AlphaFoldDB" id="A0ABD3NI23"/>
<evidence type="ECO:0000256" key="7">
    <source>
        <dbReference type="ARBA" id="ARBA00022679"/>
    </source>
</evidence>
<dbReference type="GO" id="GO:0018025">
    <property type="term" value="F:calmodulin-lysine N-methyltransferase activity"/>
    <property type="evidence" value="ECO:0007669"/>
    <property type="project" value="UniProtKB-EC"/>
</dbReference>
<evidence type="ECO:0000256" key="4">
    <source>
        <dbReference type="ARBA" id="ARBA00020594"/>
    </source>
</evidence>
<evidence type="ECO:0000256" key="2">
    <source>
        <dbReference type="ARBA" id="ARBA00004496"/>
    </source>
</evidence>
<dbReference type="InterPro" id="IPR029063">
    <property type="entry name" value="SAM-dependent_MTases_sf"/>
</dbReference>
<sequence length="613" mass="68076">MTATNSYNNDEAHKQQRVKARWAILRRALLDSSSTGSIAANDVEDSYSMNSFHGFGVLNRAVVADEDNQYHSFAMTDEDGEYNIVKNSYTVNNQTIQFYTREVKKQSAQMKREALLSHRKHGVDNTGNVRVWDAESTLAGFLLDTIFDEGASGAVRLDDNLPVVRRSLRSVLLKNDNGRSSCNILELGAGQAGLAGLALVAAFSSCIVSQSSKMKQLNLTLTDGHSKCVKSNAICAQIMEECNTSNAHTINTQLLLWDSSQIGFDNCKPMYELIDLCLASDCVHFQEYHDGLFMTIARTLSVGGIAILCQPRRGSSLDNFMSLVNCVNGGLEGNSPLFEMFLLKDFHCKVTQMHNSLSESKALDASYSPNWHQPLLLCLRKLRNYDEEKDGSLARKCVQTYSPTTTQKVPKENNRLAPYNPTHVTAQSKALELLKLQSEDVLFDLGCGDGRLLVIALDIALENQFSLRCVGIEYDEALAEAARDNISRVVSRFEDGNATSRACIRWDDVLNEKNRGNLEAVAASAEDLTLLNDATAVFVYLLPDGLRKVKPLLAEAAKRRRRQRELNKCIPLLRVVSYMFSIPGWQPVTVDNSSKGGCALRYYEDVDLFESLA</sequence>
<dbReference type="Proteomes" id="UP001530400">
    <property type="component" value="Unassembled WGS sequence"/>
</dbReference>
<evidence type="ECO:0000313" key="9">
    <source>
        <dbReference type="EMBL" id="KAL3774611.1"/>
    </source>
</evidence>
<dbReference type="SUPFAM" id="SSF53335">
    <property type="entry name" value="S-adenosyl-L-methionine-dependent methyltransferases"/>
    <property type="match status" value="1"/>
</dbReference>
<gene>
    <name evidence="9" type="ORF">ACHAWO_001982</name>
</gene>
<evidence type="ECO:0000256" key="1">
    <source>
        <dbReference type="ARBA" id="ARBA00004123"/>
    </source>
</evidence>
<dbReference type="PANTHER" id="PTHR13539">
    <property type="entry name" value="CALMODULIN-LYSINE N-METHYLTRANSFERASE"/>
    <property type="match status" value="1"/>
</dbReference>
<reference evidence="9 10" key="1">
    <citation type="submission" date="2024-10" db="EMBL/GenBank/DDBJ databases">
        <title>Updated reference genomes for cyclostephanoid diatoms.</title>
        <authorList>
            <person name="Roberts W.R."/>
            <person name="Alverson A.J."/>
        </authorList>
    </citation>
    <scope>NUCLEOTIDE SEQUENCE [LARGE SCALE GENOMIC DNA]</scope>
    <source>
        <strain evidence="9 10">AJA010-31</strain>
    </source>
</reference>
<name>A0ABD3NI23_9STRA</name>
<keyword evidence="10" id="KW-1185">Reference proteome</keyword>
<evidence type="ECO:0000256" key="8">
    <source>
        <dbReference type="ARBA" id="ARBA00023242"/>
    </source>
</evidence>
<comment type="caution">
    <text evidence="9">The sequence shown here is derived from an EMBL/GenBank/DDBJ whole genome shotgun (WGS) entry which is preliminary data.</text>
</comment>
<dbReference type="GO" id="GO:0005634">
    <property type="term" value="C:nucleus"/>
    <property type="evidence" value="ECO:0007669"/>
    <property type="project" value="UniProtKB-SubCell"/>
</dbReference>
<evidence type="ECO:0000313" key="10">
    <source>
        <dbReference type="Proteomes" id="UP001530400"/>
    </source>
</evidence>
<dbReference type="Gene3D" id="3.40.50.150">
    <property type="entry name" value="Vaccinia Virus protein VP39"/>
    <property type="match status" value="2"/>
</dbReference>
<keyword evidence="7" id="KW-0808">Transferase</keyword>
<evidence type="ECO:0000256" key="5">
    <source>
        <dbReference type="ARBA" id="ARBA00022490"/>
    </source>
</evidence>
<accession>A0ABD3NI23</accession>
<dbReference type="GO" id="GO:0032259">
    <property type="term" value="P:methylation"/>
    <property type="evidence" value="ECO:0007669"/>
    <property type="project" value="UniProtKB-KW"/>
</dbReference>
<evidence type="ECO:0000256" key="3">
    <source>
        <dbReference type="ARBA" id="ARBA00011914"/>
    </source>
</evidence>
<keyword evidence="6" id="KW-0489">Methyltransferase</keyword>
<keyword evidence="5" id="KW-0963">Cytoplasm</keyword>
<protein>
    <recommendedName>
        <fullName evidence="4">Calmodulin-lysine N-methyltransferase</fullName>
        <ecNumber evidence="3">2.1.1.60</ecNumber>
    </recommendedName>
</protein>
<organism evidence="9 10">
    <name type="scientific">Cyclotella atomus</name>
    <dbReference type="NCBI Taxonomy" id="382360"/>
    <lineage>
        <taxon>Eukaryota</taxon>
        <taxon>Sar</taxon>
        <taxon>Stramenopiles</taxon>
        <taxon>Ochrophyta</taxon>
        <taxon>Bacillariophyta</taxon>
        <taxon>Coscinodiscophyceae</taxon>
        <taxon>Thalassiosirophycidae</taxon>
        <taxon>Stephanodiscales</taxon>
        <taxon>Stephanodiscaceae</taxon>
        <taxon>Cyclotella</taxon>
    </lineage>
</organism>
<dbReference type="InterPro" id="IPR025800">
    <property type="entry name" value="CaM-Lys-N-MeTrfase"/>
</dbReference>